<dbReference type="STRING" id="264697.ABE28_016015"/>
<name>A0A1B3XRK2_9BACI</name>
<dbReference type="KEGG" id="bmur:ABE28_016015"/>
<dbReference type="EMBL" id="CP017080">
    <property type="protein sequence ID" value="AOH55868.1"/>
    <property type="molecule type" value="Genomic_DNA"/>
</dbReference>
<evidence type="ECO:0000313" key="2">
    <source>
        <dbReference type="EMBL" id="AOH55868.1"/>
    </source>
</evidence>
<dbReference type="GO" id="GO:0016757">
    <property type="term" value="F:glycosyltransferase activity"/>
    <property type="evidence" value="ECO:0007669"/>
    <property type="project" value="InterPro"/>
</dbReference>
<protein>
    <submittedName>
        <fullName evidence="2">Glycosyltransferase WbuB</fullName>
    </submittedName>
</protein>
<dbReference type="Proteomes" id="UP000077926">
    <property type="component" value="Chromosome"/>
</dbReference>
<dbReference type="PANTHER" id="PTHR45947:SF3">
    <property type="entry name" value="SULFOQUINOVOSYL TRANSFERASE SQD2"/>
    <property type="match status" value="1"/>
</dbReference>
<dbReference type="OrthoDB" id="9811902at2"/>
<dbReference type="Pfam" id="PF00534">
    <property type="entry name" value="Glycos_transf_1"/>
    <property type="match status" value="1"/>
</dbReference>
<gene>
    <name evidence="2" type="ORF">ABE28_016015</name>
</gene>
<dbReference type="InterPro" id="IPR050194">
    <property type="entry name" value="Glycosyltransferase_grp1"/>
</dbReference>
<dbReference type="AlphaFoldDB" id="A0A1B3XRK2"/>
<dbReference type="PANTHER" id="PTHR45947">
    <property type="entry name" value="SULFOQUINOVOSYL TRANSFERASE SQD2"/>
    <property type="match status" value="1"/>
</dbReference>
<dbReference type="SUPFAM" id="SSF53756">
    <property type="entry name" value="UDP-Glycosyltransferase/glycogen phosphorylase"/>
    <property type="match status" value="1"/>
</dbReference>
<dbReference type="CDD" id="cd03794">
    <property type="entry name" value="GT4_WbuB-like"/>
    <property type="match status" value="1"/>
</dbReference>
<evidence type="ECO:0000259" key="1">
    <source>
        <dbReference type="Pfam" id="PF00534"/>
    </source>
</evidence>
<reference evidence="2 3" key="1">
    <citation type="submission" date="2016-08" db="EMBL/GenBank/DDBJ databases">
        <title>Complete genome sequence of Bacillus muralis G25-68, a strain with toxicity to nematodes.</title>
        <authorList>
            <person name="Zheng Z."/>
        </authorList>
    </citation>
    <scope>NUCLEOTIDE SEQUENCE [LARGE SCALE GENOMIC DNA]</scope>
    <source>
        <strain evidence="2 3">G25-68</strain>
    </source>
</reference>
<keyword evidence="2" id="KW-0808">Transferase</keyword>
<dbReference type="RefSeq" id="WP_064464413.1">
    <property type="nucleotide sequence ID" value="NZ_CP017080.1"/>
</dbReference>
<dbReference type="InterPro" id="IPR001296">
    <property type="entry name" value="Glyco_trans_1"/>
</dbReference>
<feature type="domain" description="Glycosyl transferase family 1" evidence="1">
    <location>
        <begin position="210"/>
        <end position="381"/>
    </location>
</feature>
<sequence>MNVLFLTLSNMENVDQRGIYTDLVRELSHRGINVYVVAPREKRTDLPTEFSTNNNINVLKVRTGNITKTNFIEKGISTLVIEKQYLKAVKKYFKDIHFDMVMYSTPPITFEKVVQYFKEKHKSKTYLVLKDIFPQNAVDINVIKEGSLLWKHFRNKEKRLYEMSDIIGCMSKGNMDYVLKHNPFIQKRKVEIFPNSISPIERFERENKNKELFSKFNIPNESTLFVYGGNLGKPQGIEFLLEVADNFHKISNGHLLIVGSGTEYVKIKKHIEQKKTKSVSLFNKLPKDEYDQLLEIADVGLIFLDRRFTIPNFPSRLTAYMEYSLPVLAATDKNTDLKDVLKESESGLWSESFNVNTFIGNANKLSKDERLRCQMGLNGRKYLEDNFDIKKTVDIIIKHL</sequence>
<organism evidence="2 3">
    <name type="scientific">Peribacillus muralis</name>
    <dbReference type="NCBI Taxonomy" id="264697"/>
    <lineage>
        <taxon>Bacteria</taxon>
        <taxon>Bacillati</taxon>
        <taxon>Bacillota</taxon>
        <taxon>Bacilli</taxon>
        <taxon>Bacillales</taxon>
        <taxon>Bacillaceae</taxon>
        <taxon>Peribacillus</taxon>
    </lineage>
</organism>
<dbReference type="Gene3D" id="3.40.50.2000">
    <property type="entry name" value="Glycogen Phosphorylase B"/>
    <property type="match status" value="2"/>
</dbReference>
<keyword evidence="3" id="KW-1185">Reference proteome</keyword>
<accession>A0A1B3XRK2</accession>
<evidence type="ECO:0000313" key="3">
    <source>
        <dbReference type="Proteomes" id="UP000077926"/>
    </source>
</evidence>
<proteinExistence type="predicted"/>